<evidence type="ECO:0008006" key="3">
    <source>
        <dbReference type="Google" id="ProtNLM"/>
    </source>
</evidence>
<dbReference type="Gene3D" id="3.40.50.2000">
    <property type="entry name" value="Glycogen Phosphorylase B"/>
    <property type="match status" value="2"/>
</dbReference>
<evidence type="ECO:0000313" key="2">
    <source>
        <dbReference type="Proteomes" id="UP000094570"/>
    </source>
</evidence>
<dbReference type="OrthoDB" id="9806653at2"/>
<dbReference type="SUPFAM" id="SSF53756">
    <property type="entry name" value="UDP-Glycosyltransferase/glycogen phosphorylase"/>
    <property type="match status" value="1"/>
</dbReference>
<sequence>MTTPSRTVNAKKELFTGLRRVIIVAPSRWLSNLVKESFLKEYPVEVIPNGIDTDIFKPTPSDFRKRYGLEGKFVILSMASEWE</sequence>
<name>A0A1E3G465_9BACT</name>
<evidence type="ECO:0000313" key="1">
    <source>
        <dbReference type="EMBL" id="ODN30972.1"/>
    </source>
</evidence>
<accession>A0A1E3G465</accession>
<proteinExistence type="predicted"/>
<dbReference type="AlphaFoldDB" id="A0A1E3G465"/>
<comment type="caution">
    <text evidence="1">The sequence shown here is derived from an EMBL/GenBank/DDBJ whole genome shotgun (WGS) entry which is preliminary data.</text>
</comment>
<protein>
    <recommendedName>
        <fullName evidence="3">Glycosyltransferase subfamily 4-like N-terminal domain-containing protein</fullName>
    </recommendedName>
</protein>
<keyword evidence="2" id="KW-1185">Reference proteome</keyword>
<reference evidence="2" key="1">
    <citation type="submission" date="2016-04" db="EMBL/GenBank/DDBJ databases">
        <title>The genome sequence project of a novel Fervidobacterium isolate from a hot spring in Thailand.</title>
        <authorList>
            <person name="Gonzalez J.M."/>
            <person name="Cuecas A."/>
            <person name="Kanoksilapatham W."/>
        </authorList>
    </citation>
    <scope>NUCLEOTIDE SEQUENCE [LARGE SCALE GENOMIC DNA]</scope>
    <source>
        <strain evidence="2">FC2004</strain>
    </source>
</reference>
<organism evidence="1 2">
    <name type="scientific">Fervidobacterium thailandense</name>
    <dbReference type="NCBI Taxonomy" id="1008305"/>
    <lineage>
        <taxon>Bacteria</taxon>
        <taxon>Thermotogati</taxon>
        <taxon>Thermotogota</taxon>
        <taxon>Thermotogae</taxon>
        <taxon>Thermotogales</taxon>
        <taxon>Fervidobacteriaceae</taxon>
        <taxon>Fervidobacterium</taxon>
    </lineage>
</organism>
<dbReference type="EMBL" id="LWAF01000002">
    <property type="protein sequence ID" value="ODN30972.1"/>
    <property type="molecule type" value="Genomic_DNA"/>
</dbReference>
<dbReference type="Proteomes" id="UP000094570">
    <property type="component" value="Unassembled WGS sequence"/>
</dbReference>
<dbReference type="STRING" id="1008305.A4H02_01465"/>
<gene>
    <name evidence="1" type="ORF">A4H02_01465</name>
</gene>
<dbReference type="RefSeq" id="WP_069292399.1">
    <property type="nucleotide sequence ID" value="NZ_CP140110.1"/>
</dbReference>